<dbReference type="GO" id="GO:0000027">
    <property type="term" value="P:ribosomal large subunit assembly"/>
    <property type="evidence" value="ECO:0007669"/>
    <property type="project" value="UniProtKB-UniRule"/>
</dbReference>
<dbReference type="Proteomes" id="UP000486602">
    <property type="component" value="Unassembled WGS sequence"/>
</dbReference>
<evidence type="ECO:0000256" key="4">
    <source>
        <dbReference type="ARBA" id="ARBA00022980"/>
    </source>
</evidence>
<keyword evidence="5 7" id="KW-0687">Ribonucleoprotein</keyword>
<dbReference type="Gene3D" id="1.10.1900.20">
    <property type="entry name" value="Ribosomal protein L20"/>
    <property type="match status" value="1"/>
</dbReference>
<dbReference type="HAMAP" id="MF_00382">
    <property type="entry name" value="Ribosomal_bL20"/>
    <property type="match status" value="1"/>
</dbReference>
<dbReference type="GO" id="GO:0006412">
    <property type="term" value="P:translation"/>
    <property type="evidence" value="ECO:0007669"/>
    <property type="project" value="InterPro"/>
</dbReference>
<dbReference type="Gene3D" id="6.10.160.10">
    <property type="match status" value="1"/>
</dbReference>
<dbReference type="AlphaFoldDB" id="A0A7K3WQ91"/>
<accession>A0A7K3WQ91</accession>
<evidence type="ECO:0000256" key="6">
    <source>
        <dbReference type="ARBA" id="ARBA00035172"/>
    </source>
</evidence>
<dbReference type="GO" id="GO:1990904">
    <property type="term" value="C:ribonucleoprotein complex"/>
    <property type="evidence" value="ECO:0007669"/>
    <property type="project" value="UniProtKB-KW"/>
</dbReference>
<gene>
    <name evidence="7 9" type="primary">rplT</name>
    <name evidence="9" type="ORF">G3O08_06720</name>
</gene>
<dbReference type="PROSITE" id="PS00937">
    <property type="entry name" value="RIBOSOMAL_L20"/>
    <property type="match status" value="1"/>
</dbReference>
<dbReference type="Pfam" id="PF00453">
    <property type="entry name" value="Ribosomal_L20"/>
    <property type="match status" value="1"/>
</dbReference>
<dbReference type="NCBIfam" id="TIGR01032">
    <property type="entry name" value="rplT_bact"/>
    <property type="match status" value="1"/>
</dbReference>
<evidence type="ECO:0000256" key="3">
    <source>
        <dbReference type="ARBA" id="ARBA00022884"/>
    </source>
</evidence>
<keyword evidence="10" id="KW-1185">Reference proteome</keyword>
<dbReference type="PANTHER" id="PTHR10986">
    <property type="entry name" value="39S RIBOSOMAL PROTEIN L20"/>
    <property type="match status" value="1"/>
</dbReference>
<dbReference type="InterPro" id="IPR049946">
    <property type="entry name" value="RIBOSOMAL_L20_CS"/>
</dbReference>
<keyword evidence="2 7" id="KW-0699">rRNA-binding</keyword>
<evidence type="ECO:0000313" key="9">
    <source>
        <dbReference type="EMBL" id="NEN23191.1"/>
    </source>
</evidence>
<evidence type="ECO:0000313" key="10">
    <source>
        <dbReference type="Proteomes" id="UP000486602"/>
    </source>
</evidence>
<proteinExistence type="inferred from homology"/>
<dbReference type="InterPro" id="IPR035566">
    <property type="entry name" value="Ribosomal_protein_bL20_C"/>
</dbReference>
<reference evidence="9 10" key="1">
    <citation type="submission" date="2020-02" db="EMBL/GenBank/DDBJ databases">
        <title>Out from the shadows clarifying the taxonomy of the family Cryomorphaceae and related taxa by utilizing the GTDB taxonomic framework.</title>
        <authorList>
            <person name="Bowman J.P."/>
        </authorList>
    </citation>
    <scope>NUCLEOTIDE SEQUENCE [LARGE SCALE GENOMIC DNA]</scope>
    <source>
        <strain evidence="9 10">QSSC 1-22</strain>
    </source>
</reference>
<evidence type="ECO:0000256" key="7">
    <source>
        <dbReference type="HAMAP-Rule" id="MF_00382"/>
    </source>
</evidence>
<evidence type="ECO:0000256" key="8">
    <source>
        <dbReference type="RuleBase" id="RU000560"/>
    </source>
</evidence>
<dbReference type="FunFam" id="1.10.1900.20:FF:000001">
    <property type="entry name" value="50S ribosomal protein L20"/>
    <property type="match status" value="1"/>
</dbReference>
<dbReference type="GO" id="GO:0005840">
    <property type="term" value="C:ribosome"/>
    <property type="evidence" value="ECO:0007669"/>
    <property type="project" value="UniProtKB-KW"/>
</dbReference>
<evidence type="ECO:0000256" key="2">
    <source>
        <dbReference type="ARBA" id="ARBA00022730"/>
    </source>
</evidence>
<organism evidence="9 10">
    <name type="scientific">Cryomorpha ignava</name>
    <dbReference type="NCBI Taxonomy" id="101383"/>
    <lineage>
        <taxon>Bacteria</taxon>
        <taxon>Pseudomonadati</taxon>
        <taxon>Bacteroidota</taxon>
        <taxon>Flavobacteriia</taxon>
        <taxon>Flavobacteriales</taxon>
        <taxon>Cryomorphaceae</taxon>
        <taxon>Cryomorpha</taxon>
    </lineage>
</organism>
<dbReference type="GO" id="GO:0019843">
    <property type="term" value="F:rRNA binding"/>
    <property type="evidence" value="ECO:0007669"/>
    <property type="project" value="UniProtKB-UniRule"/>
</dbReference>
<dbReference type="CDD" id="cd07026">
    <property type="entry name" value="Ribosomal_L20"/>
    <property type="match status" value="1"/>
</dbReference>
<dbReference type="PRINTS" id="PR00062">
    <property type="entry name" value="RIBOSOMALL20"/>
</dbReference>
<evidence type="ECO:0000256" key="5">
    <source>
        <dbReference type="ARBA" id="ARBA00023274"/>
    </source>
</evidence>
<name>A0A7K3WQ91_9FLAO</name>
<dbReference type="SUPFAM" id="SSF74731">
    <property type="entry name" value="Ribosomal protein L20"/>
    <property type="match status" value="1"/>
</dbReference>
<evidence type="ECO:0000256" key="1">
    <source>
        <dbReference type="ARBA" id="ARBA00007698"/>
    </source>
</evidence>
<keyword evidence="4 7" id="KW-0689">Ribosomal protein</keyword>
<comment type="caution">
    <text evidence="9">The sequence shown here is derived from an EMBL/GenBank/DDBJ whole genome shotgun (WGS) entry which is preliminary data.</text>
</comment>
<dbReference type="GO" id="GO:0003735">
    <property type="term" value="F:structural constituent of ribosome"/>
    <property type="evidence" value="ECO:0007669"/>
    <property type="project" value="InterPro"/>
</dbReference>
<dbReference type="InterPro" id="IPR005813">
    <property type="entry name" value="Ribosomal_bL20"/>
</dbReference>
<protein>
    <recommendedName>
        <fullName evidence="6 7">Large ribosomal subunit protein bL20</fullName>
    </recommendedName>
</protein>
<comment type="similarity">
    <text evidence="1 7 8">Belongs to the bacterial ribosomal protein bL20 family.</text>
</comment>
<sequence>MPRSVNAVASRARRKKVLKQTKGYFGRRKNVFTVAKNTLEKGLQYAYRDRRQKKRNFRSLWIMRINAGAREHGMSYSEFMGKLHAKEIQLNRKVLADLAMNHPTAFKAIVTAVK</sequence>
<dbReference type="RefSeq" id="WP_163284153.1">
    <property type="nucleotide sequence ID" value="NZ_JAAGVY010000008.1"/>
</dbReference>
<comment type="function">
    <text evidence="7 8">Binds directly to 23S ribosomal RNA and is necessary for the in vitro assembly process of the 50S ribosomal subunit. It is not involved in the protein synthesizing functions of that subunit.</text>
</comment>
<dbReference type="EMBL" id="JAAGVY010000008">
    <property type="protein sequence ID" value="NEN23191.1"/>
    <property type="molecule type" value="Genomic_DNA"/>
</dbReference>
<keyword evidence="3 7" id="KW-0694">RNA-binding</keyword>